<dbReference type="GO" id="GO:0003682">
    <property type="term" value="F:chromatin binding"/>
    <property type="evidence" value="ECO:0007669"/>
    <property type="project" value="TreeGrafter"/>
</dbReference>
<keyword evidence="6" id="KW-0963">Cytoplasm</keyword>
<keyword evidence="10" id="KW-0131">Cell cycle</keyword>
<keyword evidence="13" id="KW-1185">Reference proteome</keyword>
<dbReference type="InterPro" id="IPR022816">
    <property type="entry name" value="Condensin_barren_su2"/>
</dbReference>
<keyword evidence="8" id="KW-0498">Mitosis</keyword>
<evidence type="ECO:0000256" key="2">
    <source>
        <dbReference type="ARBA" id="ARBA00004496"/>
    </source>
</evidence>
<evidence type="ECO:0000256" key="3">
    <source>
        <dbReference type="ARBA" id="ARBA00009471"/>
    </source>
</evidence>
<dbReference type="Pfam" id="PF05786">
    <property type="entry name" value="Cnd2"/>
    <property type="match status" value="2"/>
</dbReference>
<evidence type="ECO:0000256" key="11">
    <source>
        <dbReference type="SAM" id="MobiDB-lite"/>
    </source>
</evidence>
<name>A0A9W7FRF6_9STRA</name>
<dbReference type="OrthoDB" id="362021at2759"/>
<evidence type="ECO:0000256" key="8">
    <source>
        <dbReference type="ARBA" id="ARBA00022776"/>
    </source>
</evidence>
<evidence type="ECO:0000256" key="10">
    <source>
        <dbReference type="ARBA" id="ARBA00023306"/>
    </source>
</evidence>
<dbReference type="GO" id="GO:0007076">
    <property type="term" value="P:mitotic chromosome condensation"/>
    <property type="evidence" value="ECO:0007669"/>
    <property type="project" value="InterPro"/>
</dbReference>
<feature type="region of interest" description="Disordered" evidence="11">
    <location>
        <begin position="140"/>
        <end position="163"/>
    </location>
</feature>
<evidence type="ECO:0000256" key="4">
    <source>
        <dbReference type="ARBA" id="ARBA00016065"/>
    </source>
</evidence>
<evidence type="ECO:0000313" key="13">
    <source>
        <dbReference type="Proteomes" id="UP001165122"/>
    </source>
</evidence>
<feature type="compositionally biased region" description="Acidic residues" evidence="11">
    <location>
        <begin position="311"/>
        <end position="320"/>
    </location>
</feature>
<evidence type="ECO:0000313" key="12">
    <source>
        <dbReference type="EMBL" id="GMI16903.1"/>
    </source>
</evidence>
<dbReference type="EMBL" id="BRXW01000269">
    <property type="protein sequence ID" value="GMI16903.1"/>
    <property type="molecule type" value="Genomic_DNA"/>
</dbReference>
<evidence type="ECO:0000256" key="1">
    <source>
        <dbReference type="ARBA" id="ARBA00004286"/>
    </source>
</evidence>
<dbReference type="GO" id="GO:0005737">
    <property type="term" value="C:cytoplasm"/>
    <property type="evidence" value="ECO:0007669"/>
    <property type="project" value="UniProtKB-SubCell"/>
</dbReference>
<dbReference type="GO" id="GO:0000796">
    <property type="term" value="C:condensin complex"/>
    <property type="evidence" value="ECO:0007669"/>
    <property type="project" value="InterPro"/>
</dbReference>
<feature type="region of interest" description="Disordered" evidence="11">
    <location>
        <begin position="378"/>
        <end position="397"/>
    </location>
</feature>
<sequence length="847" mass="92440">MARSKGKRLSSALGILAPKGANFSANDSDEDFSKPQDDPDEEMEEMTLDQATAALAVKKIRVNKTKDKKNKSKRRRSSAKFLRLSGRFGEEDEGNAEVGSDKLGEMYATAIKMNAENKINASNTWSLQLIDNMDKIIAPDLPTPSKKKSSGPFDSNAPAFANRQDDDDNVALVNFQKASCTLDASVKIYSYRVDDVHTSSYKVLANLNRTDGGEKEEDSDGEGGKKPAKVGTKKIRQSVNTLETNVSALNMNKLDSAFDIDPLFRKMSKTFDEGGAKGMLLANLSVSTEGCGIVFDSKEDESDRKRRTDEMADGEDVEKVEEEKPSPKKINIGGLRSKLKTLLSASSLSELSLVPQLTQLRNEYESLKQEGHVAVQKKKKSKRYANSAEDEAEAEQEVVREHAERSHATTALNATGNDDMGFADNDDEFDGYMAMDDGADNYATTSFSNDLFDKQNNGGAVNQIIDAIAAAPTEDDEEGGGGRSSNAHSYYNLEDVLKGSQGKLGNNWAGAAHWKRGSKARSPSAAVTPDGETKKSGGKVQSFIDFAKTVDERLFVATAPKKGRGKKAVPVDPYKQTDAAVAKQNVTANLLPHDSGVGVAQLSRLFLRPNAAVQTNVGGGGAKKQEGGGNGSADIFADVEHDDDLAFNDDVGGGDFGGNDGSFHNAAGNFMDKDNYVVEMEGVRKIEKIEVGYATKSKKVDVKKLKRDLWDEMQSNSCISGEGSSGKQDFVSFGETVDTLETRQKQEGVSCAYYFICVLHLANEKGLLFTGQDDLLDFKMVRDDGKEPEFGDMPETEGSETNVREQRGMREKQGFREIEELEEVFESESEEEVGEEEELEEDDDDEE</sequence>
<proteinExistence type="inferred from homology"/>
<comment type="subcellular location">
    <subcellularLocation>
        <location evidence="1">Chromosome</location>
    </subcellularLocation>
    <subcellularLocation>
        <location evidence="2">Cytoplasm</location>
    </subcellularLocation>
</comment>
<feature type="region of interest" description="Disordered" evidence="11">
    <location>
        <begin position="298"/>
        <end position="326"/>
    </location>
</feature>
<feature type="region of interest" description="Disordered" evidence="11">
    <location>
        <begin position="210"/>
        <end position="232"/>
    </location>
</feature>
<evidence type="ECO:0000256" key="5">
    <source>
        <dbReference type="ARBA" id="ARBA00022454"/>
    </source>
</evidence>
<feature type="region of interest" description="Disordered" evidence="11">
    <location>
        <begin position="786"/>
        <end position="847"/>
    </location>
</feature>
<dbReference type="AlphaFoldDB" id="A0A9W7FRF6"/>
<keyword evidence="9" id="KW-0226">DNA condensation</keyword>
<dbReference type="PANTHER" id="PTHR13108">
    <property type="entry name" value="CONDENSIN COMPLEX SUBUNIT 2"/>
    <property type="match status" value="1"/>
</dbReference>
<feature type="compositionally biased region" description="Basic residues" evidence="11">
    <location>
        <begin position="59"/>
        <end position="78"/>
    </location>
</feature>
<accession>A0A9W7FRF6</accession>
<evidence type="ECO:0000256" key="9">
    <source>
        <dbReference type="ARBA" id="ARBA00023067"/>
    </source>
</evidence>
<protein>
    <recommendedName>
        <fullName evidence="4">Condensin complex subunit 2</fullName>
    </recommendedName>
</protein>
<feature type="compositionally biased region" description="Basic and acidic residues" evidence="11">
    <location>
        <begin position="301"/>
        <end position="310"/>
    </location>
</feature>
<keyword evidence="5" id="KW-0158">Chromosome</keyword>
<organism evidence="12 13">
    <name type="scientific">Triparma laevis f. longispina</name>
    <dbReference type="NCBI Taxonomy" id="1714387"/>
    <lineage>
        <taxon>Eukaryota</taxon>
        <taxon>Sar</taxon>
        <taxon>Stramenopiles</taxon>
        <taxon>Ochrophyta</taxon>
        <taxon>Bolidophyceae</taxon>
        <taxon>Parmales</taxon>
        <taxon>Triparmaceae</taxon>
        <taxon>Triparma</taxon>
    </lineage>
</organism>
<feature type="region of interest" description="Disordered" evidence="11">
    <location>
        <begin position="18"/>
        <end position="45"/>
    </location>
</feature>
<evidence type="ECO:0000256" key="7">
    <source>
        <dbReference type="ARBA" id="ARBA00022618"/>
    </source>
</evidence>
<feature type="compositionally biased region" description="Acidic residues" evidence="11">
    <location>
        <begin position="819"/>
        <end position="847"/>
    </location>
</feature>
<gene>
    <name evidence="12" type="ORF">TrLO_g12210</name>
</gene>
<feature type="region of interest" description="Disordered" evidence="11">
    <location>
        <begin position="514"/>
        <end position="538"/>
    </location>
</feature>
<keyword evidence="7" id="KW-0132">Cell division</keyword>
<comment type="similarity">
    <text evidence="3">Belongs to the CND2 (condensin subunit 2) family.</text>
</comment>
<dbReference type="PANTHER" id="PTHR13108:SF9">
    <property type="entry name" value="CONDENSIN COMPLEX SUBUNIT 2"/>
    <property type="match status" value="1"/>
</dbReference>
<evidence type="ECO:0000256" key="6">
    <source>
        <dbReference type="ARBA" id="ARBA00022490"/>
    </source>
</evidence>
<comment type="caution">
    <text evidence="12">The sequence shown here is derived from an EMBL/GenBank/DDBJ whole genome shotgun (WGS) entry which is preliminary data.</text>
</comment>
<dbReference type="GO" id="GO:0051301">
    <property type="term" value="P:cell division"/>
    <property type="evidence" value="ECO:0007669"/>
    <property type="project" value="UniProtKB-KW"/>
</dbReference>
<reference evidence="13" key="1">
    <citation type="journal article" date="2023" name="Commun. Biol.">
        <title>Genome analysis of Parmales, the sister group of diatoms, reveals the evolutionary specialization of diatoms from phago-mixotrophs to photoautotrophs.</title>
        <authorList>
            <person name="Ban H."/>
            <person name="Sato S."/>
            <person name="Yoshikawa S."/>
            <person name="Yamada K."/>
            <person name="Nakamura Y."/>
            <person name="Ichinomiya M."/>
            <person name="Sato N."/>
            <person name="Blanc-Mathieu R."/>
            <person name="Endo H."/>
            <person name="Kuwata A."/>
            <person name="Ogata H."/>
        </authorList>
    </citation>
    <scope>NUCLEOTIDE SEQUENCE [LARGE SCALE GENOMIC DNA]</scope>
    <source>
        <strain evidence="13">NIES 3700</strain>
    </source>
</reference>
<feature type="region of interest" description="Disordered" evidence="11">
    <location>
        <begin position="59"/>
        <end position="81"/>
    </location>
</feature>
<dbReference type="Proteomes" id="UP001165122">
    <property type="component" value="Unassembled WGS sequence"/>
</dbReference>
<feature type="compositionally biased region" description="Basic and acidic residues" evidence="11">
    <location>
        <begin position="802"/>
        <end position="818"/>
    </location>
</feature>